<dbReference type="Proteomes" id="UP000054481">
    <property type="component" value="Unassembled WGS sequence"/>
</dbReference>
<reference evidence="6 7" key="1">
    <citation type="journal article" date="2014" name="Genome Biol. Evol.">
        <title>Comparative genomics and transcriptomics analyses reveal divergent lifestyle features of nematode endoparasitic fungus Hirsutella minnesotensis.</title>
        <authorList>
            <person name="Lai Y."/>
            <person name="Liu K."/>
            <person name="Zhang X."/>
            <person name="Zhang X."/>
            <person name="Li K."/>
            <person name="Wang N."/>
            <person name="Shu C."/>
            <person name="Wu Y."/>
            <person name="Wang C."/>
            <person name="Bushley K.E."/>
            <person name="Xiang M."/>
            <person name="Liu X."/>
        </authorList>
    </citation>
    <scope>NUCLEOTIDE SEQUENCE [LARGE SCALE GENOMIC DNA]</scope>
    <source>
        <strain evidence="6 7">3608</strain>
    </source>
</reference>
<keyword evidence="2" id="KW-0285">Flavoprotein</keyword>
<dbReference type="InterPro" id="IPR036188">
    <property type="entry name" value="FAD/NAD-bd_sf"/>
</dbReference>
<dbReference type="GO" id="GO:0050660">
    <property type="term" value="F:flavin adenine dinucleotide binding"/>
    <property type="evidence" value="ECO:0007669"/>
    <property type="project" value="TreeGrafter"/>
</dbReference>
<evidence type="ECO:0000256" key="2">
    <source>
        <dbReference type="ARBA" id="ARBA00022630"/>
    </source>
</evidence>
<proteinExistence type="inferred from homology"/>
<name>A0A0F7ZUW4_9HYPO</name>
<sequence>MKTIVVLGVGVAAAPIIRQTMRNVVLPGDDFRMVVVAPTSHFLWPIAMPRVVVPGQLADDKVMFDLWSIFKDYPSSKFEFVLGKASMLDASGKRVTVELNDSGTRDLVYHTLIVATGSTARDDMPWKVLDTAEKTSEKLHNLQDDIKRAKTIVVAGGGATGTETAGELGFEYARNGDKEVYFVHSQDLPLSAPVLPSVRRQIKAELEKLKVTLIPNTTVTSATRSGGDTVPAALPEYKPATTNMAMVTLGRSRGAGHFGGFKLFSFMVYMAKGRFLGTDYAPALAMGKRTMMTTFEK</sequence>
<keyword evidence="7" id="KW-1185">Reference proteome</keyword>
<evidence type="ECO:0000313" key="6">
    <source>
        <dbReference type="EMBL" id="KJZ75568.1"/>
    </source>
</evidence>
<dbReference type="Gene3D" id="3.50.50.100">
    <property type="match status" value="1"/>
</dbReference>
<feature type="domain" description="FAD/NAD(P)-binding" evidence="5">
    <location>
        <begin position="3"/>
        <end position="251"/>
    </location>
</feature>
<dbReference type="AlphaFoldDB" id="A0A0F7ZUW4"/>
<dbReference type="OrthoDB" id="202203at2759"/>
<protein>
    <recommendedName>
        <fullName evidence="5">FAD/NAD(P)-binding domain-containing protein</fullName>
    </recommendedName>
</protein>
<dbReference type="Pfam" id="PF07992">
    <property type="entry name" value="Pyr_redox_2"/>
    <property type="match status" value="1"/>
</dbReference>
<dbReference type="GO" id="GO:0005737">
    <property type="term" value="C:cytoplasm"/>
    <property type="evidence" value="ECO:0007669"/>
    <property type="project" value="TreeGrafter"/>
</dbReference>
<dbReference type="GO" id="GO:0004174">
    <property type="term" value="F:electron-transferring-flavoprotein dehydrogenase activity"/>
    <property type="evidence" value="ECO:0007669"/>
    <property type="project" value="TreeGrafter"/>
</dbReference>
<organism evidence="6 7">
    <name type="scientific">Hirsutella minnesotensis 3608</name>
    <dbReference type="NCBI Taxonomy" id="1043627"/>
    <lineage>
        <taxon>Eukaryota</taxon>
        <taxon>Fungi</taxon>
        <taxon>Dikarya</taxon>
        <taxon>Ascomycota</taxon>
        <taxon>Pezizomycotina</taxon>
        <taxon>Sordariomycetes</taxon>
        <taxon>Hypocreomycetidae</taxon>
        <taxon>Hypocreales</taxon>
        <taxon>Ophiocordycipitaceae</taxon>
        <taxon>Hirsutella</taxon>
    </lineage>
</organism>
<evidence type="ECO:0000313" key="7">
    <source>
        <dbReference type="Proteomes" id="UP000054481"/>
    </source>
</evidence>
<dbReference type="SUPFAM" id="SSF51905">
    <property type="entry name" value="FAD/NAD(P)-binding domain"/>
    <property type="match status" value="2"/>
</dbReference>
<dbReference type="PANTHER" id="PTHR43735">
    <property type="entry name" value="APOPTOSIS-INDUCING FACTOR 1"/>
    <property type="match status" value="1"/>
</dbReference>
<evidence type="ECO:0000259" key="5">
    <source>
        <dbReference type="Pfam" id="PF07992"/>
    </source>
</evidence>
<comment type="similarity">
    <text evidence="1">Belongs to the FAD-dependent oxidoreductase family.</text>
</comment>
<dbReference type="InterPro" id="IPR023753">
    <property type="entry name" value="FAD/NAD-binding_dom"/>
</dbReference>
<accession>A0A0F7ZUW4</accession>
<evidence type="ECO:0000256" key="1">
    <source>
        <dbReference type="ARBA" id="ARBA00006442"/>
    </source>
</evidence>
<dbReference type="PANTHER" id="PTHR43735:SF3">
    <property type="entry name" value="FERROPTOSIS SUPPRESSOR PROTEIN 1"/>
    <property type="match status" value="1"/>
</dbReference>
<dbReference type="EMBL" id="KQ030516">
    <property type="protein sequence ID" value="KJZ75568.1"/>
    <property type="molecule type" value="Genomic_DNA"/>
</dbReference>
<keyword evidence="3" id="KW-0274">FAD</keyword>
<evidence type="ECO:0000256" key="3">
    <source>
        <dbReference type="ARBA" id="ARBA00022827"/>
    </source>
</evidence>
<gene>
    <name evidence="6" type="ORF">HIM_05031</name>
</gene>
<evidence type="ECO:0000256" key="4">
    <source>
        <dbReference type="ARBA" id="ARBA00023002"/>
    </source>
</evidence>
<keyword evidence="4" id="KW-0560">Oxidoreductase</keyword>